<keyword evidence="2" id="KW-1185">Reference proteome</keyword>
<dbReference type="EMBL" id="CABVMM010000010">
    <property type="protein sequence ID" value="VVV01395.1"/>
    <property type="molecule type" value="Genomic_DNA"/>
</dbReference>
<sequence>MKFKLNIPEPCHEDWQKMSPTQKGKFCASCQKEVIDFTKLSATEIARKTKNATQLCGRFTSTQLEQEYISGSQNSLSRLGIALGLGSIIAVAQPSFAQEKRKTQKSVLDFQENIKNSVNEKVDINKILENRAAVCGLMEEISISGTVTNHDGFPIPGVNVISQNSSESTHTDFDGNFEFSIYKPHNVDIDVVLVFSSVGMETEYSTINTEIKSHSLNIKMTGDVLGEFIISKPNIFKRFLNLFRSKENKRY</sequence>
<organism evidence="1 2">
    <name type="scientific">Mesonia oceanica</name>
    <dbReference type="NCBI Taxonomy" id="2687242"/>
    <lineage>
        <taxon>Bacteria</taxon>
        <taxon>Pseudomonadati</taxon>
        <taxon>Bacteroidota</taxon>
        <taxon>Flavobacteriia</taxon>
        <taxon>Flavobacteriales</taxon>
        <taxon>Flavobacteriaceae</taxon>
        <taxon>Mesonia</taxon>
    </lineage>
</organism>
<gene>
    <name evidence="1" type="ORF">FVB9532_02685</name>
</gene>
<accession>A0AC61YAQ1</accession>
<comment type="caution">
    <text evidence="1">The sequence shown here is derived from an EMBL/GenBank/DDBJ whole genome shotgun (WGS) entry which is preliminary data.</text>
</comment>
<reference evidence="1" key="1">
    <citation type="submission" date="2019-09" db="EMBL/GenBank/DDBJ databases">
        <authorList>
            <person name="Rodrigo-Torres L."/>
            <person name="Arahal R. D."/>
            <person name="Lucena T."/>
        </authorList>
    </citation>
    <scope>NUCLEOTIDE SEQUENCE</scope>
    <source>
        <strain evidence="1">ISS653</strain>
    </source>
</reference>
<protein>
    <submittedName>
        <fullName evidence="1">Uncharacterized protein</fullName>
    </submittedName>
</protein>
<evidence type="ECO:0000313" key="1">
    <source>
        <dbReference type="EMBL" id="VVV01395.1"/>
    </source>
</evidence>
<evidence type="ECO:0000313" key="2">
    <source>
        <dbReference type="Proteomes" id="UP000356253"/>
    </source>
</evidence>
<name>A0AC61YAQ1_9FLAO</name>
<proteinExistence type="predicted"/>
<dbReference type="Proteomes" id="UP000356253">
    <property type="component" value="Unassembled WGS sequence"/>
</dbReference>